<evidence type="ECO:0000313" key="4">
    <source>
        <dbReference type="Proteomes" id="UP001295684"/>
    </source>
</evidence>
<feature type="compositionally biased region" description="Polar residues" evidence="1">
    <location>
        <begin position="35"/>
        <end position="51"/>
    </location>
</feature>
<keyword evidence="2" id="KW-0812">Transmembrane</keyword>
<protein>
    <submittedName>
        <fullName evidence="3">Uncharacterized protein</fullName>
    </submittedName>
</protein>
<evidence type="ECO:0000313" key="3">
    <source>
        <dbReference type="EMBL" id="CAI2378915.1"/>
    </source>
</evidence>
<dbReference type="Proteomes" id="UP001295684">
    <property type="component" value="Unassembled WGS sequence"/>
</dbReference>
<comment type="caution">
    <text evidence="3">The sequence shown here is derived from an EMBL/GenBank/DDBJ whole genome shotgun (WGS) entry which is preliminary data.</text>
</comment>
<feature type="region of interest" description="Disordered" evidence="1">
    <location>
        <begin position="1"/>
        <end position="80"/>
    </location>
</feature>
<accession>A0AAD1XTR8</accession>
<evidence type="ECO:0000256" key="2">
    <source>
        <dbReference type="SAM" id="Phobius"/>
    </source>
</evidence>
<keyword evidence="2" id="KW-1133">Transmembrane helix</keyword>
<keyword evidence="2" id="KW-0472">Membrane</keyword>
<evidence type="ECO:0000256" key="1">
    <source>
        <dbReference type="SAM" id="MobiDB-lite"/>
    </source>
</evidence>
<dbReference type="EMBL" id="CAMPGE010020697">
    <property type="protein sequence ID" value="CAI2378915.1"/>
    <property type="molecule type" value="Genomic_DNA"/>
</dbReference>
<feature type="transmembrane region" description="Helical" evidence="2">
    <location>
        <begin position="144"/>
        <end position="165"/>
    </location>
</feature>
<proteinExistence type="predicted"/>
<reference evidence="3" key="1">
    <citation type="submission" date="2023-07" db="EMBL/GenBank/DDBJ databases">
        <authorList>
            <consortium name="AG Swart"/>
            <person name="Singh M."/>
            <person name="Singh A."/>
            <person name="Seah K."/>
            <person name="Emmerich C."/>
        </authorList>
    </citation>
    <scope>NUCLEOTIDE SEQUENCE</scope>
    <source>
        <strain evidence="3">DP1</strain>
    </source>
</reference>
<organism evidence="3 4">
    <name type="scientific">Euplotes crassus</name>
    <dbReference type="NCBI Taxonomy" id="5936"/>
    <lineage>
        <taxon>Eukaryota</taxon>
        <taxon>Sar</taxon>
        <taxon>Alveolata</taxon>
        <taxon>Ciliophora</taxon>
        <taxon>Intramacronucleata</taxon>
        <taxon>Spirotrichea</taxon>
        <taxon>Hypotrichia</taxon>
        <taxon>Euplotida</taxon>
        <taxon>Euplotidae</taxon>
        <taxon>Moneuplotes</taxon>
    </lineage>
</organism>
<name>A0AAD1XTR8_EUPCR</name>
<keyword evidence="4" id="KW-1185">Reference proteome</keyword>
<dbReference type="AlphaFoldDB" id="A0AAD1XTR8"/>
<gene>
    <name evidence="3" type="ORF">ECRASSUSDP1_LOCUS20315</name>
</gene>
<sequence>MENHKSTAAYNYLPDNEMRGDSEKIPYAPVDTSRDGSTPDQHFSNGSSVQPQPEMIPPPSSIAPNPGFPAQNPQISVGQPILAGHPEYDNQFNNQPYYQNYPQHQMNNGGHQPIAGQNVAAPNSYYPPPQHGVNIYRHRRNRAIGGFVFVISVAIMVTILVIFVWT</sequence>